<dbReference type="NCBIfam" id="NF035944">
    <property type="entry name" value="PEPxxWA-CTERM"/>
    <property type="match status" value="1"/>
</dbReference>
<reference evidence="2 3" key="1">
    <citation type="submission" date="2018-05" db="EMBL/GenBank/DDBJ databases">
        <authorList>
            <person name="Lanie J.A."/>
            <person name="Ng W.-L."/>
            <person name="Kazmierczak K.M."/>
            <person name="Andrzejewski T.M."/>
            <person name="Davidsen T.M."/>
            <person name="Wayne K.J."/>
            <person name="Tettelin H."/>
            <person name="Glass J.I."/>
            <person name="Rusch D."/>
            <person name="Podicherti R."/>
            <person name="Tsui H.-C.T."/>
            <person name="Winkler M.E."/>
        </authorList>
    </citation>
    <scope>NUCLEOTIDE SEQUENCE [LARGE SCALE GENOMIC DNA]</scope>
    <source>
        <strain evidence="2 3">BUT-10</strain>
    </source>
</reference>
<dbReference type="NCBIfam" id="TIGR02595">
    <property type="entry name" value="PEP_CTERM"/>
    <property type="match status" value="1"/>
</dbReference>
<dbReference type="EMBL" id="QFYS01000001">
    <property type="protein sequence ID" value="RAK69227.1"/>
    <property type="molecule type" value="Genomic_DNA"/>
</dbReference>
<gene>
    <name evidence="2" type="ORF">DJ019_00160</name>
</gene>
<dbReference type="Proteomes" id="UP000249524">
    <property type="component" value="Unassembled WGS sequence"/>
</dbReference>
<organism evidence="2 3">
    <name type="scientific">Phenylobacterium kunshanense</name>
    <dbReference type="NCBI Taxonomy" id="1445034"/>
    <lineage>
        <taxon>Bacteria</taxon>
        <taxon>Pseudomonadati</taxon>
        <taxon>Pseudomonadota</taxon>
        <taxon>Alphaproteobacteria</taxon>
        <taxon>Caulobacterales</taxon>
        <taxon>Caulobacteraceae</taxon>
        <taxon>Phenylobacterium</taxon>
    </lineage>
</organism>
<sequence>MNITKEDGSLFEIFSIDIADIMNIGANYDFTLRFVYADNKQQTLYLNTNSTAGLETFTVNQKNLKAFLIGTREVGQNVQIDNIRLTGSVAAVPEPATWAMMLLGFFGLGSTIRARRSVLARA</sequence>
<evidence type="ECO:0000313" key="3">
    <source>
        <dbReference type="Proteomes" id="UP000249524"/>
    </source>
</evidence>
<dbReference type="InterPro" id="IPR013424">
    <property type="entry name" value="Ice-binding_C"/>
</dbReference>
<name>A0A328BQ82_9CAUL</name>
<protein>
    <recommendedName>
        <fullName evidence="1">Ice-binding protein C-terminal domain-containing protein</fullName>
    </recommendedName>
</protein>
<dbReference type="AlphaFoldDB" id="A0A328BQ82"/>
<evidence type="ECO:0000313" key="2">
    <source>
        <dbReference type="EMBL" id="RAK69227.1"/>
    </source>
</evidence>
<comment type="caution">
    <text evidence="2">The sequence shown here is derived from an EMBL/GenBank/DDBJ whole genome shotgun (WGS) entry which is preliminary data.</text>
</comment>
<accession>A0A328BQ82</accession>
<dbReference type="OrthoDB" id="121983at2"/>
<keyword evidence="3" id="KW-1185">Reference proteome</keyword>
<evidence type="ECO:0000259" key="1">
    <source>
        <dbReference type="Pfam" id="PF07589"/>
    </source>
</evidence>
<dbReference type="Pfam" id="PF07589">
    <property type="entry name" value="PEP-CTERM"/>
    <property type="match status" value="1"/>
</dbReference>
<feature type="domain" description="Ice-binding protein C-terminal" evidence="1">
    <location>
        <begin position="91"/>
        <end position="110"/>
    </location>
</feature>
<proteinExistence type="predicted"/>